<proteinExistence type="predicted"/>
<keyword evidence="2" id="KW-1185">Reference proteome</keyword>
<dbReference type="Proteomes" id="UP000325579">
    <property type="component" value="Unassembled WGS sequence"/>
</dbReference>
<dbReference type="InterPro" id="IPR042098">
    <property type="entry name" value="TauD-like_sf"/>
</dbReference>
<dbReference type="EMBL" id="ML736839">
    <property type="protein sequence ID" value="KAE8399183.1"/>
    <property type="molecule type" value="Genomic_DNA"/>
</dbReference>
<dbReference type="AlphaFoldDB" id="A0A5N7CZZ7"/>
<dbReference type="GeneID" id="43673406"/>
<name>A0A5N7CZZ7_9EURO</name>
<accession>A0A5N7CZZ7</accession>
<dbReference type="PANTHER" id="PTHR10696:SF54">
    <property type="entry name" value="FAMILY OXIDOREDUCTASE, PUTATIVE (AFU_ORTHOLOGUE AFUA_4G13850)-RELATED"/>
    <property type="match status" value="1"/>
</dbReference>
<dbReference type="GO" id="GO:0016491">
    <property type="term" value="F:oxidoreductase activity"/>
    <property type="evidence" value="ECO:0007669"/>
    <property type="project" value="InterPro"/>
</dbReference>
<dbReference type="OrthoDB" id="272271at2759"/>
<dbReference type="Pfam" id="PF02668">
    <property type="entry name" value="TauD"/>
    <property type="match status" value="1"/>
</dbReference>
<organism evidence="1 2">
    <name type="scientific">Aspergillus pseudonomiae</name>
    <dbReference type="NCBI Taxonomy" id="1506151"/>
    <lineage>
        <taxon>Eukaryota</taxon>
        <taxon>Fungi</taxon>
        <taxon>Dikarya</taxon>
        <taxon>Ascomycota</taxon>
        <taxon>Pezizomycotina</taxon>
        <taxon>Eurotiomycetes</taxon>
        <taxon>Eurotiomycetidae</taxon>
        <taxon>Eurotiales</taxon>
        <taxon>Aspergillaceae</taxon>
        <taxon>Aspergillus</taxon>
        <taxon>Aspergillus subgen. Circumdati</taxon>
    </lineage>
</organism>
<evidence type="ECO:0000313" key="1">
    <source>
        <dbReference type="EMBL" id="KAE8399183.1"/>
    </source>
</evidence>
<reference evidence="1 2" key="1">
    <citation type="submission" date="2019-04" db="EMBL/GenBank/DDBJ databases">
        <authorList>
            <consortium name="DOE Joint Genome Institute"/>
            <person name="Mondo S."/>
            <person name="Kjaerbolling I."/>
            <person name="Vesth T."/>
            <person name="Frisvad J.C."/>
            <person name="Nybo J.L."/>
            <person name="Theobald S."/>
            <person name="Kildgaard S."/>
            <person name="Isbrandt T."/>
            <person name="Kuo A."/>
            <person name="Sato A."/>
            <person name="Lyhne E.K."/>
            <person name="Kogle M.E."/>
            <person name="Wiebenga A."/>
            <person name="Kun R.S."/>
            <person name="Lubbers R.J."/>
            <person name="Makela M.R."/>
            <person name="Barry K."/>
            <person name="Chovatia M."/>
            <person name="Clum A."/>
            <person name="Daum C."/>
            <person name="Haridas S."/>
            <person name="He G."/>
            <person name="LaButti K."/>
            <person name="Lipzen A."/>
            <person name="Riley R."/>
            <person name="Salamov A."/>
            <person name="Simmons B.A."/>
            <person name="Magnuson J.K."/>
            <person name="Henrissat B."/>
            <person name="Mortensen U.H."/>
            <person name="Larsen T.O."/>
            <person name="Devries R.P."/>
            <person name="Grigoriev I.V."/>
            <person name="Machida M."/>
            <person name="Baker S.E."/>
            <person name="Andersen M.R."/>
            <person name="Cantor M.N."/>
            <person name="Hua S.X."/>
        </authorList>
    </citation>
    <scope>NUCLEOTIDE SEQUENCE [LARGE SCALE GENOMIC DNA]</scope>
    <source>
        <strain evidence="1 2">CBS 119388</strain>
    </source>
</reference>
<gene>
    <name evidence="1" type="ORF">BDV37DRAFT_290455</name>
</gene>
<dbReference type="Gene3D" id="3.60.130.10">
    <property type="entry name" value="Clavaminate synthase-like"/>
    <property type="match status" value="1"/>
</dbReference>
<protein>
    <submittedName>
        <fullName evidence="1">Uncharacterized protein</fullName>
    </submittedName>
</protein>
<dbReference type="InterPro" id="IPR003819">
    <property type="entry name" value="TauD/TfdA-like"/>
</dbReference>
<dbReference type="InterPro" id="IPR050411">
    <property type="entry name" value="AlphaKG_dependent_hydroxylases"/>
</dbReference>
<evidence type="ECO:0000313" key="2">
    <source>
        <dbReference type="Proteomes" id="UP000325579"/>
    </source>
</evidence>
<sequence>MDQYVDSLPYVPNRAEYEARARSVPRHEIEEAVLPEGFPVNITSKMAWDRDSIESYEDGYILNLDDSQLKEIDDALQNFKSLGKPLELLSPATFPLPSLHSILRGVSDNIHTGTGFSLVRGIPVDRYSAEENMIIYVGVSSHIGRIRGRQGYKYDGCPADVVVTHLTDMRPPSDPTLTVRVAGDTNEDIPFHTDVGDIVSLFALGESAEGGESLLASSWRVYNELARTRPDIIQVLASDWPIPSSKQEGAFIHRPLMFHQNSSGTTPERLLINFSRRWLAGYGDLKRTRLLSVRQAEALDSLHFLAERFHISMKLQKGDMQFFNNLSILHARRGYNDGPQQKRHFLRLWLKDPENAWPMPKQLQQKWDGVYSEEESRGPQVFPLYPYTTV</sequence>
<dbReference type="SUPFAM" id="SSF51197">
    <property type="entry name" value="Clavaminate synthase-like"/>
    <property type="match status" value="1"/>
</dbReference>
<accession>A0A5N6HQP1</accession>
<dbReference type="RefSeq" id="XP_031936502.1">
    <property type="nucleotide sequence ID" value="XM_032088715.1"/>
</dbReference>
<dbReference type="PANTHER" id="PTHR10696">
    <property type="entry name" value="GAMMA-BUTYROBETAINE HYDROXYLASE-RELATED"/>
    <property type="match status" value="1"/>
</dbReference>